<dbReference type="InterPro" id="IPR015421">
    <property type="entry name" value="PyrdxlP-dep_Trfase_major"/>
</dbReference>
<gene>
    <name evidence="3" type="ORF">LQ564_08220</name>
</gene>
<dbReference type="Gene3D" id="3.90.1150.10">
    <property type="entry name" value="Aspartate Aminotransferase, domain 1"/>
    <property type="match status" value="1"/>
</dbReference>
<comment type="similarity">
    <text evidence="1 2">Belongs to the DegT/DnrJ/EryC1 family.</text>
</comment>
<dbReference type="SUPFAM" id="SSF53383">
    <property type="entry name" value="PLP-dependent transferases"/>
    <property type="match status" value="1"/>
</dbReference>
<dbReference type="PANTHER" id="PTHR30244">
    <property type="entry name" value="TRANSAMINASE"/>
    <property type="match status" value="1"/>
</dbReference>
<evidence type="ECO:0000313" key="3">
    <source>
        <dbReference type="EMBL" id="MCD2516300.1"/>
    </source>
</evidence>
<keyword evidence="2" id="KW-0663">Pyridoxal phosphate</keyword>
<dbReference type="RefSeq" id="WP_231057622.1">
    <property type="nucleotide sequence ID" value="NZ_JAJNOC010000002.1"/>
</dbReference>
<accession>A0ABS8Q3H9</accession>
<dbReference type="GO" id="GO:0008483">
    <property type="term" value="F:transaminase activity"/>
    <property type="evidence" value="ECO:0007669"/>
    <property type="project" value="UniProtKB-KW"/>
</dbReference>
<dbReference type="CDD" id="cd00616">
    <property type="entry name" value="AHBA_syn"/>
    <property type="match status" value="1"/>
</dbReference>
<protein>
    <submittedName>
        <fullName evidence="3">DegT/DnrJ/EryC1/StrS aminotransferase family protein</fullName>
    </submittedName>
</protein>
<evidence type="ECO:0000256" key="2">
    <source>
        <dbReference type="RuleBase" id="RU004508"/>
    </source>
</evidence>
<organism evidence="3 4">
    <name type="scientific">Massilia phyllostachyos</name>
    <dbReference type="NCBI Taxonomy" id="2898585"/>
    <lineage>
        <taxon>Bacteria</taxon>
        <taxon>Pseudomonadati</taxon>
        <taxon>Pseudomonadota</taxon>
        <taxon>Betaproteobacteria</taxon>
        <taxon>Burkholderiales</taxon>
        <taxon>Oxalobacteraceae</taxon>
        <taxon>Telluria group</taxon>
        <taxon>Massilia</taxon>
    </lineage>
</organism>
<dbReference type="InterPro" id="IPR000653">
    <property type="entry name" value="DegT/StrS_aminotransferase"/>
</dbReference>
<reference evidence="3" key="1">
    <citation type="submission" date="2021-11" db="EMBL/GenBank/DDBJ databases">
        <title>The complete genome of Massilia sp sp. G4R7.</title>
        <authorList>
            <person name="Liu L."/>
            <person name="Yue J."/>
            <person name="Yuan J."/>
            <person name="Yang F."/>
            <person name="Li L."/>
        </authorList>
    </citation>
    <scope>NUCLEOTIDE SEQUENCE</scope>
    <source>
        <strain evidence="3">G4R7</strain>
    </source>
</reference>
<dbReference type="EMBL" id="JAJNOC010000002">
    <property type="protein sequence ID" value="MCD2516300.1"/>
    <property type="molecule type" value="Genomic_DNA"/>
</dbReference>
<evidence type="ECO:0000256" key="1">
    <source>
        <dbReference type="ARBA" id="ARBA00037999"/>
    </source>
</evidence>
<dbReference type="Proteomes" id="UP001179361">
    <property type="component" value="Unassembled WGS sequence"/>
</dbReference>
<dbReference type="PIRSF" id="PIRSF000390">
    <property type="entry name" value="PLP_StrS"/>
    <property type="match status" value="1"/>
</dbReference>
<dbReference type="Pfam" id="PF01041">
    <property type="entry name" value="DegT_DnrJ_EryC1"/>
    <property type="match status" value="1"/>
</dbReference>
<keyword evidence="4" id="KW-1185">Reference proteome</keyword>
<proteinExistence type="inferred from homology"/>
<dbReference type="Gene3D" id="3.40.640.10">
    <property type="entry name" value="Type I PLP-dependent aspartate aminotransferase-like (Major domain)"/>
    <property type="match status" value="1"/>
</dbReference>
<keyword evidence="3" id="KW-0032">Aminotransferase</keyword>
<comment type="caution">
    <text evidence="3">The sequence shown here is derived from an EMBL/GenBank/DDBJ whole genome shotgun (WGS) entry which is preliminary data.</text>
</comment>
<sequence>MSIPSATWPHYSDEEANAVKDVILSNKVNYWTGTQCREFEREFADWVGTDYAVSLANGTLALDCALKALGIGAGDEVIVTARTYVASASCIVNAGAVPVFADVDRDSQNITAAGIAAVLTPRTRAVICVHLAGLPCDMDPIMALAEAHGLYVIEDCAQAHGARYKGRMVGSIGHIGAWSFCQDKIMTTGGEGGMVTTNQRDWWHAMWSRKDHGKSWAAMVERQHPPGFRWVHESFGSNWRMLEVQAAIGRIQLRRMPAWSAQRRANAARLAAACSTIEALRVPAVPGHAEHACYRFYAFVDPARLAPGWSRDRIMEEISAHGVTCTTGSCSEVYLEKCFADAGYQPPRRLPVAQELGETSLMFLVHPTLGEADLARACGAIAEVFARARQRDDAPVACSD</sequence>
<dbReference type="InterPro" id="IPR015424">
    <property type="entry name" value="PyrdxlP-dep_Trfase"/>
</dbReference>
<name>A0ABS8Q3H9_9BURK</name>
<evidence type="ECO:0000313" key="4">
    <source>
        <dbReference type="Proteomes" id="UP001179361"/>
    </source>
</evidence>
<dbReference type="InterPro" id="IPR015422">
    <property type="entry name" value="PyrdxlP-dep_Trfase_small"/>
</dbReference>
<keyword evidence="3" id="KW-0808">Transferase</keyword>
<dbReference type="PANTHER" id="PTHR30244:SF34">
    <property type="entry name" value="DTDP-4-AMINO-4,6-DIDEOXYGALACTOSE TRANSAMINASE"/>
    <property type="match status" value="1"/>
</dbReference>